<evidence type="ECO:0000313" key="8">
    <source>
        <dbReference type="EMBL" id="CAK7910230.1"/>
    </source>
</evidence>
<dbReference type="Pfam" id="PF00324">
    <property type="entry name" value="AA_permease"/>
    <property type="match status" value="1"/>
</dbReference>
<feature type="transmembrane region" description="Helical" evidence="6">
    <location>
        <begin position="472"/>
        <end position="492"/>
    </location>
</feature>
<name>A0ABP0EFT5_9ASCO</name>
<organism evidence="8 9">
    <name type="scientific">[Candida] anglica</name>
    <dbReference type="NCBI Taxonomy" id="148631"/>
    <lineage>
        <taxon>Eukaryota</taxon>
        <taxon>Fungi</taxon>
        <taxon>Dikarya</taxon>
        <taxon>Ascomycota</taxon>
        <taxon>Saccharomycotina</taxon>
        <taxon>Pichiomycetes</taxon>
        <taxon>Debaryomycetaceae</taxon>
        <taxon>Kurtzmaniella</taxon>
    </lineage>
</organism>
<feature type="transmembrane region" description="Helical" evidence="6">
    <location>
        <begin position="181"/>
        <end position="202"/>
    </location>
</feature>
<evidence type="ECO:0000313" key="9">
    <source>
        <dbReference type="Proteomes" id="UP001497600"/>
    </source>
</evidence>
<feature type="transmembrane region" description="Helical" evidence="6">
    <location>
        <begin position="230"/>
        <end position="250"/>
    </location>
</feature>
<feature type="transmembrane region" description="Helical" evidence="6">
    <location>
        <begin position="271"/>
        <end position="290"/>
    </location>
</feature>
<feature type="transmembrane region" description="Helical" evidence="6">
    <location>
        <begin position="42"/>
        <end position="63"/>
    </location>
</feature>
<comment type="similarity">
    <text evidence="2">Belongs to the amino acid-polyamine-organocation (APC) superfamily. YAT (TC 2.A.3.10) family.</text>
</comment>
<feature type="transmembrane region" description="Helical" evidence="6">
    <location>
        <begin position="123"/>
        <end position="144"/>
    </location>
</feature>
<keyword evidence="5 6" id="KW-0472">Membrane</keyword>
<evidence type="ECO:0000256" key="6">
    <source>
        <dbReference type="SAM" id="Phobius"/>
    </source>
</evidence>
<evidence type="ECO:0000256" key="2">
    <source>
        <dbReference type="ARBA" id="ARBA00006983"/>
    </source>
</evidence>
<proteinExistence type="inferred from homology"/>
<comment type="subcellular location">
    <subcellularLocation>
        <location evidence="1">Membrane</location>
        <topology evidence="1">Multi-pass membrane protein</topology>
    </subcellularLocation>
</comment>
<evidence type="ECO:0000259" key="7">
    <source>
        <dbReference type="Pfam" id="PF00324"/>
    </source>
</evidence>
<evidence type="ECO:0000256" key="3">
    <source>
        <dbReference type="ARBA" id="ARBA00022692"/>
    </source>
</evidence>
<accession>A0ABP0EFT5</accession>
<feature type="transmembrane region" description="Helical" evidence="6">
    <location>
        <begin position="69"/>
        <end position="90"/>
    </location>
</feature>
<dbReference type="InterPro" id="IPR004841">
    <property type="entry name" value="AA-permease/SLC12A_dom"/>
</dbReference>
<feature type="transmembrane region" description="Helical" evidence="6">
    <location>
        <begin position="445"/>
        <end position="466"/>
    </location>
</feature>
<keyword evidence="9" id="KW-1185">Reference proteome</keyword>
<evidence type="ECO:0000256" key="5">
    <source>
        <dbReference type="ARBA" id="ARBA00023136"/>
    </source>
</evidence>
<keyword evidence="4 6" id="KW-1133">Transmembrane helix</keyword>
<gene>
    <name evidence="8" type="primary">CAN3</name>
    <name evidence="8" type="ORF">CAAN4_E18580</name>
</gene>
<protein>
    <submittedName>
        <fullName evidence="8">Probable lysine/arginine permease Can3p</fullName>
    </submittedName>
</protein>
<dbReference type="Gene3D" id="1.20.1740.10">
    <property type="entry name" value="Amino acid/polyamine transporter I"/>
    <property type="match status" value="1"/>
</dbReference>
<dbReference type="Proteomes" id="UP001497600">
    <property type="component" value="Chromosome E"/>
</dbReference>
<dbReference type="InterPro" id="IPR050524">
    <property type="entry name" value="APC_YAT"/>
</dbReference>
<dbReference type="PANTHER" id="PTHR43341:SF9">
    <property type="entry name" value="DICARBOXYLIC AMINO ACID PERMEASE"/>
    <property type="match status" value="1"/>
</dbReference>
<reference evidence="8 9" key="1">
    <citation type="submission" date="2024-01" db="EMBL/GenBank/DDBJ databases">
        <authorList>
            <consortium name="Genoscope - CEA"/>
            <person name="William W."/>
        </authorList>
    </citation>
    <scope>NUCLEOTIDE SEQUENCE [LARGE SCALE GENOMIC DNA]</scope>
    <source>
        <strain evidence="8 9">29B2s-10</strain>
    </source>
</reference>
<dbReference type="EMBL" id="OZ004257">
    <property type="protein sequence ID" value="CAK7910230.1"/>
    <property type="molecule type" value="Genomic_DNA"/>
</dbReference>
<feature type="domain" description="Amino acid permease/ SLC12A" evidence="7">
    <location>
        <begin position="41"/>
        <end position="500"/>
    </location>
</feature>
<feature type="transmembrane region" description="Helical" evidence="6">
    <location>
        <begin position="150"/>
        <end position="169"/>
    </location>
</feature>
<dbReference type="PIRSF" id="PIRSF006060">
    <property type="entry name" value="AA_transporter"/>
    <property type="match status" value="1"/>
</dbReference>
<feature type="transmembrane region" description="Helical" evidence="6">
    <location>
        <begin position="368"/>
        <end position="387"/>
    </location>
</feature>
<sequence length="511" mass="56626">MMKESDPIRKNYDELISATEIPDEVDSPNGGNLKRDFKQRHVTMLTLASAIGTGLIIGSGTALKRGGTVSIFLAYIFTGSLLLVVIYSLAEMASFLPMQKGFSGYCTKYVDPAIGFAAGWNYFLKYAVVLSANLTAAGLVIEYWRDDLNIGIWISILYVLVIASNYLSVRFYGELEYWLAAAKLLVLAIIFIVCIVITSGGAPNHETIGFRFWRETPFLPYLVKGSTGKFLGWWACVIQSLFGFIGSEMVGIVFGEAPNPRETIPKSSRQVIFRIAFIYILGVFLLGLAVSPQNPLLVKAGGTNANASPFVIAIKSSGIEILPSFINACLLIFIASSANTDLYICSRQLYGLAQDGAAPRIFLKLNKYGVPFIGCLFAAIFGSLAYLNEKDTASEVFGYITSTVSIFGVINWIYILVAYIGYYRAIVEQHVPRDDIPFRMWWQPYSTYVALFLISIVTIFNGYSAFIHKFNYKLFITSYVGIVANVVLIIGYKIWHKTSFVKPSEVDLINP</sequence>
<keyword evidence="3 6" id="KW-0812">Transmembrane</keyword>
<evidence type="ECO:0000256" key="1">
    <source>
        <dbReference type="ARBA" id="ARBA00004141"/>
    </source>
</evidence>
<dbReference type="PANTHER" id="PTHR43341">
    <property type="entry name" value="AMINO ACID PERMEASE"/>
    <property type="match status" value="1"/>
</dbReference>
<feature type="transmembrane region" description="Helical" evidence="6">
    <location>
        <begin position="399"/>
        <end position="424"/>
    </location>
</feature>
<evidence type="ECO:0000256" key="4">
    <source>
        <dbReference type="ARBA" id="ARBA00022989"/>
    </source>
</evidence>